<feature type="transmembrane region" description="Helical" evidence="5">
    <location>
        <begin position="113"/>
        <end position="138"/>
    </location>
</feature>
<dbReference type="Pfam" id="PF05569">
    <property type="entry name" value="Peptidase_M56"/>
    <property type="match status" value="1"/>
</dbReference>
<protein>
    <submittedName>
        <fullName evidence="7">M56 family peptidase</fullName>
    </submittedName>
</protein>
<dbReference type="AlphaFoldDB" id="A0A4R5W009"/>
<dbReference type="Gene3D" id="3.30.2010.10">
    <property type="entry name" value="Metalloproteases ('zincins'), catalytic domain"/>
    <property type="match status" value="1"/>
</dbReference>
<dbReference type="GO" id="GO:0055085">
    <property type="term" value="P:transmembrane transport"/>
    <property type="evidence" value="ECO:0007669"/>
    <property type="project" value="InterPro"/>
</dbReference>
<organism evidence="7 8">
    <name type="scientific">Sapientia aquatica</name>
    <dbReference type="NCBI Taxonomy" id="1549640"/>
    <lineage>
        <taxon>Bacteria</taxon>
        <taxon>Pseudomonadati</taxon>
        <taxon>Pseudomonadota</taxon>
        <taxon>Betaproteobacteria</taxon>
        <taxon>Burkholderiales</taxon>
        <taxon>Oxalobacteraceae</taxon>
        <taxon>Sapientia</taxon>
    </lineage>
</organism>
<dbReference type="EMBL" id="SMYL01000006">
    <property type="protein sequence ID" value="TDK65246.1"/>
    <property type="molecule type" value="Genomic_DNA"/>
</dbReference>
<evidence type="ECO:0000256" key="3">
    <source>
        <dbReference type="ARBA" id="ARBA00022989"/>
    </source>
</evidence>
<dbReference type="SUPFAM" id="SSF74653">
    <property type="entry name" value="TolA/TonB C-terminal domain"/>
    <property type="match status" value="1"/>
</dbReference>
<evidence type="ECO:0000256" key="5">
    <source>
        <dbReference type="SAM" id="Phobius"/>
    </source>
</evidence>
<dbReference type="PANTHER" id="PTHR34978:SF3">
    <property type="entry name" value="SLR0241 PROTEIN"/>
    <property type="match status" value="1"/>
</dbReference>
<dbReference type="GO" id="GO:0016020">
    <property type="term" value="C:membrane"/>
    <property type="evidence" value="ECO:0007669"/>
    <property type="project" value="UniProtKB-SubCell"/>
</dbReference>
<feature type="transmembrane region" description="Helical" evidence="5">
    <location>
        <begin position="54"/>
        <end position="78"/>
    </location>
</feature>
<dbReference type="CDD" id="cd07341">
    <property type="entry name" value="M56_BlaR1_MecR1_like"/>
    <property type="match status" value="1"/>
</dbReference>
<evidence type="ECO:0000256" key="4">
    <source>
        <dbReference type="ARBA" id="ARBA00023136"/>
    </source>
</evidence>
<comment type="caution">
    <text evidence="7">The sequence shown here is derived from an EMBL/GenBank/DDBJ whole genome shotgun (WGS) entry which is preliminary data.</text>
</comment>
<evidence type="ECO:0000313" key="8">
    <source>
        <dbReference type="Proteomes" id="UP000294829"/>
    </source>
</evidence>
<proteinExistence type="predicted"/>
<evidence type="ECO:0000256" key="1">
    <source>
        <dbReference type="ARBA" id="ARBA00004167"/>
    </source>
</evidence>
<dbReference type="Proteomes" id="UP000294829">
    <property type="component" value="Unassembled WGS sequence"/>
</dbReference>
<dbReference type="Gene3D" id="3.30.1150.10">
    <property type="match status" value="1"/>
</dbReference>
<dbReference type="InterPro" id="IPR037682">
    <property type="entry name" value="TonB_C"/>
</dbReference>
<keyword evidence="2 5" id="KW-0812">Transmembrane</keyword>
<feature type="transmembrane region" description="Helical" evidence="5">
    <location>
        <begin position="220"/>
        <end position="242"/>
    </location>
</feature>
<dbReference type="PANTHER" id="PTHR34978">
    <property type="entry name" value="POSSIBLE SENSOR-TRANSDUCER PROTEIN BLAR"/>
    <property type="match status" value="1"/>
</dbReference>
<comment type="subcellular location">
    <subcellularLocation>
        <location evidence="1">Membrane</location>
        <topology evidence="1">Single-pass membrane protein</topology>
    </subcellularLocation>
</comment>
<feature type="domain" description="TonB C-terminal" evidence="6">
    <location>
        <begin position="348"/>
        <end position="439"/>
    </location>
</feature>
<keyword evidence="3 5" id="KW-1133">Transmembrane helix</keyword>
<evidence type="ECO:0000313" key="7">
    <source>
        <dbReference type="EMBL" id="TDK65246.1"/>
    </source>
</evidence>
<evidence type="ECO:0000256" key="2">
    <source>
        <dbReference type="ARBA" id="ARBA00022692"/>
    </source>
</evidence>
<keyword evidence="4 5" id="KW-0472">Membrane</keyword>
<dbReference type="RefSeq" id="WP_133329018.1">
    <property type="nucleotide sequence ID" value="NZ_SMYL01000006.1"/>
</dbReference>
<dbReference type="OrthoDB" id="15218at2"/>
<dbReference type="PROSITE" id="PS52015">
    <property type="entry name" value="TONB_CTD"/>
    <property type="match status" value="1"/>
</dbReference>
<dbReference type="InterPro" id="IPR006260">
    <property type="entry name" value="TonB/TolA_C"/>
</dbReference>
<keyword evidence="8" id="KW-1185">Reference proteome</keyword>
<dbReference type="NCBIfam" id="TIGR01352">
    <property type="entry name" value="tonB_Cterm"/>
    <property type="match status" value="1"/>
</dbReference>
<reference evidence="7 8" key="1">
    <citation type="submission" date="2019-03" db="EMBL/GenBank/DDBJ databases">
        <title>Sapientia aquatica gen. nov., sp. nov., isolated from a crater lake.</title>
        <authorList>
            <person name="Felfoldi T."/>
            <person name="Szabo A."/>
            <person name="Toth E."/>
            <person name="Schumann P."/>
            <person name="Keki Z."/>
            <person name="Marialigeti K."/>
            <person name="Mathe I."/>
        </authorList>
    </citation>
    <scope>NUCLEOTIDE SEQUENCE [LARGE SCALE GENOMIC DNA]</scope>
    <source>
        <strain evidence="7 8">SA-152</strain>
    </source>
</reference>
<dbReference type="InterPro" id="IPR008756">
    <property type="entry name" value="Peptidase_M56"/>
</dbReference>
<gene>
    <name evidence="7" type="ORF">E2I14_12535</name>
</gene>
<name>A0A4R5W009_9BURK</name>
<evidence type="ECO:0000259" key="6">
    <source>
        <dbReference type="PROSITE" id="PS52015"/>
    </source>
</evidence>
<feature type="transmembrane region" description="Helical" evidence="5">
    <location>
        <begin position="20"/>
        <end position="42"/>
    </location>
</feature>
<dbReference type="InterPro" id="IPR052173">
    <property type="entry name" value="Beta-lactam_resp_regulator"/>
</dbReference>
<accession>A0A4R5W009</accession>
<sequence length="439" mass="47353">MTTVFDLVSTATLTEVFNAIGLGLVSFVWQGTVIGLVTAAILKTLHKASPQLRYLVACMALLLCFALPLHTVLASLLAERTALSAGDSLFEFDGPILTGTPISSTMLWVQAHLLQMVAVWATCVALFSIRMFGGLIWVARLSQSNGQNAYWQTRLTALSEKIGLKHTPRLRVAQDLNTPAVAGWLRPVVLVPASLISGMPPDLLEALLAHEVAHIRRMDYLVNLLQGAVEILLFYHPAVWFISHQIRIEREQIADDLAARLIGEPHRLALALNELEQFQSSQNQLALAANGGNLLARIKRLVQANENCNAPPIGLKATLAAMSLILAGAAFYANAADTTNAAAATSADTIAVIDFKTCDKPDYPQTSLNNKEVGIVRMAFLVGTKGTITQSKITSSSGHALLDQAALSALNKCKFTPATKGGKIISAWTKVDYVWKLPD</sequence>
<dbReference type="Pfam" id="PF03544">
    <property type="entry name" value="TonB_C"/>
    <property type="match status" value="1"/>
</dbReference>